<reference evidence="2 3" key="1">
    <citation type="journal article" date="2018" name="Nat. Ecol. Evol.">
        <title>Pezizomycetes genomes reveal the molecular basis of ectomycorrhizal truffle lifestyle.</title>
        <authorList>
            <person name="Murat C."/>
            <person name="Payen T."/>
            <person name="Noel B."/>
            <person name="Kuo A."/>
            <person name="Morin E."/>
            <person name="Chen J."/>
            <person name="Kohler A."/>
            <person name="Krizsan K."/>
            <person name="Balestrini R."/>
            <person name="Da Silva C."/>
            <person name="Montanini B."/>
            <person name="Hainaut M."/>
            <person name="Levati E."/>
            <person name="Barry K.W."/>
            <person name="Belfiori B."/>
            <person name="Cichocki N."/>
            <person name="Clum A."/>
            <person name="Dockter R.B."/>
            <person name="Fauchery L."/>
            <person name="Guy J."/>
            <person name="Iotti M."/>
            <person name="Le Tacon F."/>
            <person name="Lindquist E.A."/>
            <person name="Lipzen A."/>
            <person name="Malagnac F."/>
            <person name="Mello A."/>
            <person name="Molinier V."/>
            <person name="Miyauchi S."/>
            <person name="Poulain J."/>
            <person name="Riccioni C."/>
            <person name="Rubini A."/>
            <person name="Sitrit Y."/>
            <person name="Splivallo R."/>
            <person name="Traeger S."/>
            <person name="Wang M."/>
            <person name="Zifcakova L."/>
            <person name="Wipf D."/>
            <person name="Zambonelli A."/>
            <person name="Paolocci F."/>
            <person name="Nowrousian M."/>
            <person name="Ottonello S."/>
            <person name="Baldrian P."/>
            <person name="Spatafora J.W."/>
            <person name="Henrissat B."/>
            <person name="Nagy L.G."/>
            <person name="Aury J.M."/>
            <person name="Wincker P."/>
            <person name="Grigoriev I.V."/>
            <person name="Bonfante P."/>
            <person name="Martin F.M."/>
        </authorList>
    </citation>
    <scope>NUCLEOTIDE SEQUENCE [LARGE SCALE GENOMIC DNA]</scope>
    <source>
        <strain evidence="2 3">120613-1</strain>
    </source>
</reference>
<evidence type="ECO:0000313" key="2">
    <source>
        <dbReference type="EMBL" id="RPA92410.1"/>
    </source>
</evidence>
<gene>
    <name evidence="2" type="ORF">L873DRAFT_1847737</name>
</gene>
<feature type="region of interest" description="Disordered" evidence="1">
    <location>
        <begin position="1"/>
        <end position="32"/>
    </location>
</feature>
<dbReference type="EMBL" id="ML120473">
    <property type="protein sequence ID" value="RPA92410.1"/>
    <property type="molecule type" value="Genomic_DNA"/>
</dbReference>
<name>A0A3N4J7H6_9PEZI</name>
<dbReference type="OrthoDB" id="5407983at2759"/>
<accession>A0A3N4J7H6</accession>
<organism evidence="2 3">
    <name type="scientific">Choiromyces venosus 120613-1</name>
    <dbReference type="NCBI Taxonomy" id="1336337"/>
    <lineage>
        <taxon>Eukaryota</taxon>
        <taxon>Fungi</taxon>
        <taxon>Dikarya</taxon>
        <taxon>Ascomycota</taxon>
        <taxon>Pezizomycotina</taxon>
        <taxon>Pezizomycetes</taxon>
        <taxon>Pezizales</taxon>
        <taxon>Tuberaceae</taxon>
        <taxon>Choiromyces</taxon>
    </lineage>
</organism>
<feature type="region of interest" description="Disordered" evidence="1">
    <location>
        <begin position="59"/>
        <end position="78"/>
    </location>
</feature>
<dbReference type="Proteomes" id="UP000276215">
    <property type="component" value="Unassembled WGS sequence"/>
</dbReference>
<protein>
    <submittedName>
        <fullName evidence="2">Uncharacterized protein</fullName>
    </submittedName>
</protein>
<proteinExistence type="predicted"/>
<dbReference type="AlphaFoldDB" id="A0A3N4J7H6"/>
<keyword evidence="3" id="KW-1185">Reference proteome</keyword>
<evidence type="ECO:0000256" key="1">
    <source>
        <dbReference type="SAM" id="MobiDB-lite"/>
    </source>
</evidence>
<sequence>MEKWKQQVDLSGDGRGSVKPAIASSESAEVDKVRSEIHHHNMISTLSGKRTFEEALASLPDSGTSSAPIASSPGDSDIQVVGSPAIVLSKSKAKEKKVEGLKEKRRKIRDWESI</sequence>
<feature type="region of interest" description="Disordered" evidence="1">
    <location>
        <begin position="92"/>
        <end position="114"/>
    </location>
</feature>
<evidence type="ECO:0000313" key="3">
    <source>
        <dbReference type="Proteomes" id="UP000276215"/>
    </source>
</evidence>